<keyword evidence="9 11" id="KW-0472">Membrane</keyword>
<feature type="signal peptide" evidence="14">
    <location>
        <begin position="1"/>
        <end position="23"/>
    </location>
</feature>
<evidence type="ECO:0000313" key="17">
    <source>
        <dbReference type="EMBL" id="TFW32656.1"/>
    </source>
</evidence>
<evidence type="ECO:0000256" key="1">
    <source>
        <dbReference type="ARBA" id="ARBA00004571"/>
    </source>
</evidence>
<evidence type="ECO:0000259" key="16">
    <source>
        <dbReference type="Pfam" id="PF07715"/>
    </source>
</evidence>
<gene>
    <name evidence="17" type="ORF">E4O92_09265</name>
</gene>
<dbReference type="PANTHER" id="PTHR32552">
    <property type="entry name" value="FERRICHROME IRON RECEPTOR-RELATED"/>
    <property type="match status" value="1"/>
</dbReference>
<feature type="short sequence motif" description="TonB box" evidence="12">
    <location>
        <begin position="39"/>
        <end position="45"/>
    </location>
</feature>
<comment type="similarity">
    <text evidence="11 13">Belongs to the TonB-dependent receptor family.</text>
</comment>
<dbReference type="InterPro" id="IPR010916">
    <property type="entry name" value="TonB_box_CS"/>
</dbReference>
<protein>
    <submittedName>
        <fullName evidence="17">TonB-dependent receptor</fullName>
    </submittedName>
</protein>
<evidence type="ECO:0000256" key="5">
    <source>
        <dbReference type="ARBA" id="ARBA00022692"/>
    </source>
</evidence>
<evidence type="ECO:0000259" key="15">
    <source>
        <dbReference type="Pfam" id="PF00593"/>
    </source>
</evidence>
<keyword evidence="10 11" id="KW-0998">Cell outer membrane</keyword>
<organism evidence="17 18">
    <name type="scientific">Massilia horti</name>
    <dbReference type="NCBI Taxonomy" id="2562153"/>
    <lineage>
        <taxon>Bacteria</taxon>
        <taxon>Pseudomonadati</taxon>
        <taxon>Pseudomonadota</taxon>
        <taxon>Betaproteobacteria</taxon>
        <taxon>Burkholderiales</taxon>
        <taxon>Oxalobacteraceae</taxon>
        <taxon>Telluria group</taxon>
        <taxon>Massilia</taxon>
    </lineage>
</organism>
<feature type="domain" description="TonB-dependent receptor-like beta-barrel" evidence="15">
    <location>
        <begin position="296"/>
        <end position="746"/>
    </location>
</feature>
<evidence type="ECO:0000256" key="8">
    <source>
        <dbReference type="ARBA" id="ARBA00023077"/>
    </source>
</evidence>
<comment type="subcellular location">
    <subcellularLocation>
        <location evidence="1 11">Cell outer membrane</location>
        <topology evidence="1 11">Multi-pass membrane protein</topology>
    </subcellularLocation>
</comment>
<dbReference type="GO" id="GO:0006826">
    <property type="term" value="P:iron ion transport"/>
    <property type="evidence" value="ECO:0007669"/>
    <property type="project" value="UniProtKB-KW"/>
</dbReference>
<dbReference type="GO" id="GO:0009279">
    <property type="term" value="C:cell outer membrane"/>
    <property type="evidence" value="ECO:0007669"/>
    <property type="project" value="UniProtKB-SubCell"/>
</dbReference>
<keyword evidence="2 11" id="KW-0813">Transport</keyword>
<keyword evidence="4" id="KW-0410">Iron transport</keyword>
<dbReference type="PROSITE" id="PS52016">
    <property type="entry name" value="TONB_DEPENDENT_REC_3"/>
    <property type="match status" value="1"/>
</dbReference>
<evidence type="ECO:0000256" key="13">
    <source>
        <dbReference type="RuleBase" id="RU003357"/>
    </source>
</evidence>
<dbReference type="InterPro" id="IPR039426">
    <property type="entry name" value="TonB-dep_rcpt-like"/>
</dbReference>
<feature type="domain" description="TonB-dependent receptor plug" evidence="16">
    <location>
        <begin position="51"/>
        <end position="159"/>
    </location>
</feature>
<dbReference type="Proteomes" id="UP000297258">
    <property type="component" value="Unassembled WGS sequence"/>
</dbReference>
<dbReference type="InterPro" id="IPR000531">
    <property type="entry name" value="Beta-barrel_TonB"/>
</dbReference>
<dbReference type="Gene3D" id="2.40.170.20">
    <property type="entry name" value="TonB-dependent receptor, beta-barrel domain"/>
    <property type="match status" value="1"/>
</dbReference>
<dbReference type="RefSeq" id="WP_135189487.1">
    <property type="nucleotide sequence ID" value="NZ_SPUM01000051.1"/>
</dbReference>
<dbReference type="InterPro" id="IPR036942">
    <property type="entry name" value="Beta-barrel_TonB_sf"/>
</dbReference>
<keyword evidence="6" id="KW-0408">Iron</keyword>
<keyword evidence="5 11" id="KW-0812">Transmembrane</keyword>
<keyword evidence="3 11" id="KW-1134">Transmembrane beta strand</keyword>
<dbReference type="EMBL" id="SPUM01000051">
    <property type="protein sequence ID" value="TFW32656.1"/>
    <property type="molecule type" value="Genomic_DNA"/>
</dbReference>
<keyword evidence="14" id="KW-0732">Signal</keyword>
<evidence type="ECO:0000256" key="10">
    <source>
        <dbReference type="ARBA" id="ARBA00023237"/>
    </source>
</evidence>
<evidence type="ECO:0000256" key="9">
    <source>
        <dbReference type="ARBA" id="ARBA00023136"/>
    </source>
</evidence>
<keyword evidence="7" id="KW-0406">Ion transport</keyword>
<accession>A0A4Y9T4N0</accession>
<evidence type="ECO:0000256" key="2">
    <source>
        <dbReference type="ARBA" id="ARBA00022448"/>
    </source>
</evidence>
<dbReference type="PANTHER" id="PTHR32552:SF81">
    <property type="entry name" value="TONB-DEPENDENT OUTER MEMBRANE RECEPTOR"/>
    <property type="match status" value="1"/>
</dbReference>
<proteinExistence type="inferred from homology"/>
<keyword evidence="17" id="KW-0675">Receptor</keyword>
<evidence type="ECO:0000256" key="3">
    <source>
        <dbReference type="ARBA" id="ARBA00022452"/>
    </source>
</evidence>
<dbReference type="AlphaFoldDB" id="A0A4Y9T4N0"/>
<keyword evidence="8 12" id="KW-0798">TonB box</keyword>
<evidence type="ECO:0000256" key="12">
    <source>
        <dbReference type="PROSITE-ProRule" id="PRU10143"/>
    </source>
</evidence>
<dbReference type="OrthoDB" id="8538693at2"/>
<evidence type="ECO:0000313" key="18">
    <source>
        <dbReference type="Proteomes" id="UP000297258"/>
    </source>
</evidence>
<evidence type="ECO:0000256" key="14">
    <source>
        <dbReference type="SAM" id="SignalP"/>
    </source>
</evidence>
<sequence>MQHPIIKPLPFAIMLALSSAAFAQEAPKSDQEATPGLETVVVTANKRVEKLENVPMAISVMGEQFLQRNNVRDVEDVINLSPALTVTYGTTPANNGINMRGIGTSSIGIGVEADVAVIIDDIPMGMQVQAFREVPELQRVEILKGPQSTLFGKSAIAGALNITTKPIAGPITNTFSSMLTSDHEWRVSASSSGRTSEQFGYRISAIENRYPGNVTNLTTGGKVNGSSDKTFMAKLNWRPTSNLDVDFSPRFNHSNRNCCVLVLTSLTPLQGALLSNIAQLPATTLLDGIPIGPENRTVRNDAPTGQDSTTRGAGLKLTYALDNGATLSSITSFDRYLAYDSRDQDFVDVHTLLYYPLANGKPAGVDAGYTQYGSFDVKSRTQEFRLTSPDSGPIRYVSGLWYGKNEIGRQFIRGYNGIALSTPTQYFGSTYNINYALYGQATWQFSPVWSLMGGLRYNREVSGYTMALGAPPPGDFKPTAYYESLDNGENKLTGKLSLAHHLSQDMMVYVTGATGYKGKAYDITSGLSAATAAEQPVKAETSKTVEFGFKGNFLRNRLTWNMAAFLTKFSDYQQNAGGYLPGTTTYVTRLSSVGGVQTKGVELDVSALVTQALLVNASVAYTDATITDFPNGPCYNVTGSPNGGFNLECQLKNPQYGNQNVQNLSGGRMPNAPKIKANLDAQYDIHLANRGFGAFVRGNVRYQSDVITNLNQDPSLAVGAYSITNLGFGLKDDKNLWKLSFFVNNVFNRHYATTGLTGAGSWSSKAPNPVVNVTNTTWTPARDSWRYFGARLDLRF</sequence>
<keyword evidence="18" id="KW-1185">Reference proteome</keyword>
<evidence type="ECO:0000256" key="6">
    <source>
        <dbReference type="ARBA" id="ARBA00023004"/>
    </source>
</evidence>
<dbReference type="InterPro" id="IPR012910">
    <property type="entry name" value="Plug_dom"/>
</dbReference>
<name>A0A4Y9T4N0_9BURK</name>
<dbReference type="Pfam" id="PF00593">
    <property type="entry name" value="TonB_dep_Rec_b-barrel"/>
    <property type="match status" value="1"/>
</dbReference>
<feature type="chain" id="PRO_5021217495" evidence="14">
    <location>
        <begin position="24"/>
        <end position="796"/>
    </location>
</feature>
<reference evidence="17 18" key="1">
    <citation type="submission" date="2019-03" db="EMBL/GenBank/DDBJ databases">
        <title>Draft genome of Massilia hortus sp. nov., a novel bacterial species of the Oxalobacteraceae family.</title>
        <authorList>
            <person name="Peta V."/>
            <person name="Raths R."/>
            <person name="Bucking H."/>
        </authorList>
    </citation>
    <scope>NUCLEOTIDE SEQUENCE [LARGE SCALE GENOMIC DNA]</scope>
    <source>
        <strain evidence="17 18">ONC3</strain>
    </source>
</reference>
<comment type="caution">
    <text evidence="17">The sequence shown here is derived from an EMBL/GenBank/DDBJ whole genome shotgun (WGS) entry which is preliminary data.</text>
</comment>
<evidence type="ECO:0000256" key="11">
    <source>
        <dbReference type="PROSITE-ProRule" id="PRU01360"/>
    </source>
</evidence>
<dbReference type="Pfam" id="PF07715">
    <property type="entry name" value="Plug"/>
    <property type="match status" value="1"/>
</dbReference>
<dbReference type="SUPFAM" id="SSF56935">
    <property type="entry name" value="Porins"/>
    <property type="match status" value="1"/>
</dbReference>
<evidence type="ECO:0000256" key="4">
    <source>
        <dbReference type="ARBA" id="ARBA00022496"/>
    </source>
</evidence>
<evidence type="ECO:0000256" key="7">
    <source>
        <dbReference type="ARBA" id="ARBA00023065"/>
    </source>
</evidence>
<dbReference type="PROSITE" id="PS00430">
    <property type="entry name" value="TONB_DEPENDENT_REC_1"/>
    <property type="match status" value="1"/>
</dbReference>